<evidence type="ECO:0000256" key="1">
    <source>
        <dbReference type="ARBA" id="ARBA00001974"/>
    </source>
</evidence>
<evidence type="ECO:0000256" key="11">
    <source>
        <dbReference type="ARBA" id="ARBA00061525"/>
    </source>
</evidence>
<evidence type="ECO:0000256" key="9">
    <source>
        <dbReference type="ARBA" id="ARBA00023033"/>
    </source>
</evidence>
<evidence type="ECO:0000313" key="15">
    <source>
        <dbReference type="EMBL" id="RON41050.1"/>
    </source>
</evidence>
<dbReference type="PANTHER" id="PTHR13789">
    <property type="entry name" value="MONOOXYGENASE"/>
    <property type="match status" value="1"/>
</dbReference>
<keyword evidence="6" id="KW-0274">FAD</keyword>
<keyword evidence="7" id="KW-0560">Oxidoreductase</keyword>
<dbReference type="RefSeq" id="WP_123364983.1">
    <property type="nucleotide sequence ID" value="NZ_MOBO01000004.1"/>
</dbReference>
<evidence type="ECO:0000256" key="4">
    <source>
        <dbReference type="ARBA" id="ARBA00022729"/>
    </source>
</evidence>
<dbReference type="SUPFAM" id="SSF54373">
    <property type="entry name" value="FAD-linked reductases, C-terminal domain"/>
    <property type="match status" value="1"/>
</dbReference>
<feature type="domain" description="FAD-binding" evidence="14">
    <location>
        <begin position="6"/>
        <end position="347"/>
    </location>
</feature>
<proteinExistence type="inferred from homology"/>
<evidence type="ECO:0000256" key="7">
    <source>
        <dbReference type="ARBA" id="ARBA00023002"/>
    </source>
</evidence>
<dbReference type="GO" id="GO:1901848">
    <property type="term" value="P:nicotinate catabolic process"/>
    <property type="evidence" value="ECO:0007669"/>
    <property type="project" value="UniProtKB-ARBA"/>
</dbReference>
<dbReference type="GO" id="GO:0043731">
    <property type="term" value="F:6-hydroxynicotinate 3-monooxygenase activity"/>
    <property type="evidence" value="ECO:0007669"/>
    <property type="project" value="UniProtKB-EC"/>
</dbReference>
<dbReference type="InterPro" id="IPR036188">
    <property type="entry name" value="FAD/NAD-bd_sf"/>
</dbReference>
<dbReference type="Proteomes" id="UP000286351">
    <property type="component" value="Unassembled WGS sequence"/>
</dbReference>
<dbReference type="Gene3D" id="3.50.50.60">
    <property type="entry name" value="FAD/NAD(P)-binding domain"/>
    <property type="match status" value="1"/>
</dbReference>
<evidence type="ECO:0000256" key="2">
    <source>
        <dbReference type="ARBA" id="ARBA00011245"/>
    </source>
</evidence>
<comment type="caution">
    <text evidence="15">The sequence shown here is derived from an EMBL/GenBank/DDBJ whole genome shotgun (WGS) entry which is preliminary data.</text>
</comment>
<dbReference type="EMBL" id="MOBO01000004">
    <property type="protein sequence ID" value="RON41050.1"/>
    <property type="molecule type" value="Genomic_DNA"/>
</dbReference>
<dbReference type="PRINTS" id="PR00420">
    <property type="entry name" value="RNGMNOXGNASE"/>
</dbReference>
<comment type="cofactor">
    <cofactor evidence="1">
        <name>FAD</name>
        <dbReference type="ChEBI" id="CHEBI:57692"/>
    </cofactor>
</comment>
<sequence>MARTQKIAIVGAGLGGAAAATLLQQAGFEVDIYEQAPEFSRLGAGIHMGPNIMKIFRRMGIEQQLDLMGSHPDHWFSRDGLSGDYLSRIPLGDFARKEYGASYITVHRGDLHALQMSTIKPGTVHFNKRLETLEETDSQVRLTFSDGEVTYADIVIGADGINSKIREELLGAEKPLYSGWVAHRALIRGDQLAKYDLKFEDCIKWWTEDRHMMVYYTTGKRDEYYYVTGVPHPEWDFQGAFVDSSREEMFEAFQGYHPTVQALIESTESVTKWPLRNRNPLPLWSRGRLVLLGDACHPMKPHMAQGAGMAIEDAAMLTRCLQETGLGDYRTAFELYEANRKERASRVQSVSNANTWLRTQEDPAWVYGYDLYAQSLKSGVAA</sequence>
<evidence type="ECO:0000313" key="16">
    <source>
        <dbReference type="Proteomes" id="UP000286351"/>
    </source>
</evidence>
<dbReference type="AlphaFoldDB" id="A0A423JTM2"/>
<dbReference type="SUPFAM" id="SSF51905">
    <property type="entry name" value="FAD/NAD(P)-binding domain"/>
    <property type="match status" value="1"/>
</dbReference>
<comment type="catalytic activity">
    <reaction evidence="10">
        <text>6-hydroxynicotinate + NADH + O2 + 2 H(+) = 2,5-dihydroxypyridine + CO2 + NAD(+) + H2O</text>
        <dbReference type="Rhea" id="RHEA:27333"/>
        <dbReference type="ChEBI" id="CHEBI:15377"/>
        <dbReference type="ChEBI" id="CHEBI:15378"/>
        <dbReference type="ChEBI" id="CHEBI:15379"/>
        <dbReference type="ChEBI" id="CHEBI:16364"/>
        <dbReference type="ChEBI" id="CHEBI:16526"/>
        <dbReference type="ChEBI" id="CHEBI:57540"/>
        <dbReference type="ChEBI" id="CHEBI:57664"/>
        <dbReference type="ChEBI" id="CHEBI:57945"/>
        <dbReference type="EC" id="1.14.13.114"/>
    </reaction>
</comment>
<evidence type="ECO:0000256" key="10">
    <source>
        <dbReference type="ARBA" id="ARBA00051569"/>
    </source>
</evidence>
<dbReference type="Pfam" id="PF01494">
    <property type="entry name" value="FAD_binding_3"/>
    <property type="match status" value="1"/>
</dbReference>
<dbReference type="EC" id="1.14.13.114" evidence="12"/>
<reference evidence="15 16" key="1">
    <citation type="submission" date="2016-10" db="EMBL/GenBank/DDBJ databases">
        <title>Comparative genome analysis of multiple Pseudomonas spp. focuses on biocontrol and plant growth promoting traits.</title>
        <authorList>
            <person name="Tao X.-Y."/>
            <person name="Taylor C.G."/>
        </authorList>
    </citation>
    <scope>NUCLEOTIDE SEQUENCE [LARGE SCALE GENOMIC DNA]</scope>
    <source>
        <strain evidence="15 16">38D4</strain>
    </source>
</reference>
<evidence type="ECO:0000256" key="5">
    <source>
        <dbReference type="ARBA" id="ARBA00022797"/>
    </source>
</evidence>
<dbReference type="InterPro" id="IPR002938">
    <property type="entry name" value="FAD-bd"/>
</dbReference>
<name>A0A423JTM2_9PSED</name>
<accession>A0A423JTM2</accession>
<dbReference type="GO" id="GO:0071949">
    <property type="term" value="F:FAD binding"/>
    <property type="evidence" value="ECO:0007669"/>
    <property type="project" value="InterPro"/>
</dbReference>
<dbReference type="InterPro" id="IPR050493">
    <property type="entry name" value="FAD-dep_Monooxygenase_BioMet"/>
</dbReference>
<organism evidence="15 16">
    <name type="scientific">Pseudomonas brassicacearum</name>
    <dbReference type="NCBI Taxonomy" id="930166"/>
    <lineage>
        <taxon>Bacteria</taxon>
        <taxon>Pseudomonadati</taxon>
        <taxon>Pseudomonadota</taxon>
        <taxon>Gammaproteobacteria</taxon>
        <taxon>Pseudomonadales</taxon>
        <taxon>Pseudomonadaceae</taxon>
        <taxon>Pseudomonas</taxon>
    </lineage>
</organism>
<keyword evidence="5" id="KW-0058">Aromatic hydrocarbons catabolism</keyword>
<evidence type="ECO:0000256" key="12">
    <source>
        <dbReference type="ARBA" id="ARBA00067040"/>
    </source>
</evidence>
<comment type="subunit">
    <text evidence="2">Monomer.</text>
</comment>
<evidence type="ECO:0000259" key="14">
    <source>
        <dbReference type="Pfam" id="PF01494"/>
    </source>
</evidence>
<keyword evidence="3" id="KW-0285">Flavoprotein</keyword>
<evidence type="ECO:0000256" key="6">
    <source>
        <dbReference type="ARBA" id="ARBA00022827"/>
    </source>
</evidence>
<dbReference type="FunFam" id="3.50.50.60:FF:000223">
    <property type="entry name" value="6-hydroxynicotinate 3-monooxygenase"/>
    <property type="match status" value="1"/>
</dbReference>
<evidence type="ECO:0000256" key="13">
    <source>
        <dbReference type="ARBA" id="ARBA00070529"/>
    </source>
</evidence>
<keyword evidence="9 15" id="KW-0503">Monooxygenase</keyword>
<protein>
    <recommendedName>
        <fullName evidence="13">6-hydroxynicotinate 3-monooxygenase</fullName>
        <ecNumber evidence="12">1.14.13.114</ecNumber>
    </recommendedName>
</protein>
<evidence type="ECO:0000256" key="3">
    <source>
        <dbReference type="ARBA" id="ARBA00022630"/>
    </source>
</evidence>
<dbReference type="PANTHER" id="PTHR13789:SF309">
    <property type="entry name" value="PUTATIVE (AFU_ORTHOLOGUE AFUA_6G14510)-RELATED"/>
    <property type="match status" value="1"/>
</dbReference>
<keyword evidence="8" id="KW-0520">NAD</keyword>
<gene>
    <name evidence="15" type="ORF">BK664_05965</name>
</gene>
<comment type="similarity">
    <text evidence="11">Belongs to the 6-hydroxynicotinate 3-monooxygenase family.</text>
</comment>
<evidence type="ECO:0000256" key="8">
    <source>
        <dbReference type="ARBA" id="ARBA00023027"/>
    </source>
</evidence>
<keyword evidence="4" id="KW-0732">Signal</keyword>